<organism evidence="2 3">
    <name type="scientific">Agromyces salentinus</name>
    <dbReference type="NCBI Taxonomy" id="269421"/>
    <lineage>
        <taxon>Bacteria</taxon>
        <taxon>Bacillati</taxon>
        <taxon>Actinomycetota</taxon>
        <taxon>Actinomycetes</taxon>
        <taxon>Micrococcales</taxon>
        <taxon>Microbacteriaceae</taxon>
        <taxon>Agromyces</taxon>
    </lineage>
</organism>
<dbReference type="InterPro" id="IPR016181">
    <property type="entry name" value="Acyl_CoA_acyltransferase"/>
</dbReference>
<dbReference type="PROSITE" id="PS51186">
    <property type="entry name" value="GNAT"/>
    <property type="match status" value="1"/>
</dbReference>
<evidence type="ECO:0000259" key="1">
    <source>
        <dbReference type="PROSITE" id="PS51186"/>
    </source>
</evidence>
<evidence type="ECO:0000313" key="2">
    <source>
        <dbReference type="EMBL" id="GAA1827154.1"/>
    </source>
</evidence>
<gene>
    <name evidence="2" type="ORF">GCM10009750_08280</name>
</gene>
<dbReference type="EMBL" id="BAAANK010000002">
    <property type="protein sequence ID" value="GAA1827154.1"/>
    <property type="molecule type" value="Genomic_DNA"/>
</dbReference>
<evidence type="ECO:0000313" key="3">
    <source>
        <dbReference type="Proteomes" id="UP001501746"/>
    </source>
</evidence>
<keyword evidence="3" id="KW-1185">Reference proteome</keyword>
<dbReference type="Gene3D" id="3.40.630.30">
    <property type="match status" value="1"/>
</dbReference>
<feature type="domain" description="N-acetyltransferase" evidence="1">
    <location>
        <begin position="23"/>
        <end position="176"/>
    </location>
</feature>
<comment type="caution">
    <text evidence="2">The sequence shown here is derived from an EMBL/GenBank/DDBJ whole genome shotgun (WGS) entry which is preliminary data.</text>
</comment>
<reference evidence="3" key="1">
    <citation type="journal article" date="2019" name="Int. J. Syst. Evol. Microbiol.">
        <title>The Global Catalogue of Microorganisms (GCM) 10K type strain sequencing project: providing services to taxonomists for standard genome sequencing and annotation.</title>
        <authorList>
            <consortium name="The Broad Institute Genomics Platform"/>
            <consortium name="The Broad Institute Genome Sequencing Center for Infectious Disease"/>
            <person name="Wu L."/>
            <person name="Ma J."/>
        </authorList>
    </citation>
    <scope>NUCLEOTIDE SEQUENCE [LARGE SCALE GENOMIC DNA]</scope>
    <source>
        <strain evidence="3">JCM 14323</strain>
    </source>
</reference>
<accession>A0ABP4YQ13</accession>
<protein>
    <recommendedName>
        <fullName evidence="1">N-acetyltransferase domain-containing protein</fullName>
    </recommendedName>
</protein>
<dbReference type="Proteomes" id="UP001501746">
    <property type="component" value="Unassembled WGS sequence"/>
</dbReference>
<dbReference type="InterPro" id="IPR000182">
    <property type="entry name" value="GNAT_dom"/>
</dbReference>
<dbReference type="SUPFAM" id="SSF55729">
    <property type="entry name" value="Acyl-CoA N-acyltransferases (Nat)"/>
    <property type="match status" value="1"/>
</dbReference>
<proteinExistence type="predicted"/>
<dbReference type="Pfam" id="PF13302">
    <property type="entry name" value="Acetyltransf_3"/>
    <property type="match status" value="1"/>
</dbReference>
<sequence>MDRSRMSVAHATMNDVDTTTPSLALHPFTVEDAERLLSGEVDPHDGWAGGYSFTDEPELLREFVRAVRMSGDPAPFGPYLVRLPDEGAAIGGVNLFGPLSDDGEIEFAFGLVPAARGRGLAEIVVGEALALVRANGGLVATAEAEIANLPARRVLERVGMGERSRTSESITYAIRF</sequence>
<name>A0ABP4YQ13_9MICO</name>